<dbReference type="Proteomes" id="UP001470230">
    <property type="component" value="Unassembled WGS sequence"/>
</dbReference>
<evidence type="ECO:0000256" key="4">
    <source>
        <dbReference type="ARBA" id="ARBA00022840"/>
    </source>
</evidence>
<dbReference type="PANTHER" id="PTHR11361:SF35">
    <property type="entry name" value="DNA MISMATCH REPAIR PROTEIN MSH2"/>
    <property type="match status" value="1"/>
</dbReference>
<keyword evidence="6" id="KW-0234">DNA repair</keyword>
<dbReference type="InterPro" id="IPR016151">
    <property type="entry name" value="DNA_mismatch_repair_MutS_N"/>
</dbReference>
<accession>A0ABR2JXS6</accession>
<comment type="similarity">
    <text evidence="1">Belongs to the DNA mismatch repair MutS family.</text>
</comment>
<keyword evidence="5" id="KW-0238">DNA-binding</keyword>
<name>A0ABR2JXS6_9EUKA</name>
<dbReference type="Gene3D" id="1.10.1420.10">
    <property type="match status" value="2"/>
</dbReference>
<dbReference type="InterPro" id="IPR036678">
    <property type="entry name" value="MutS_con_dom_sf"/>
</dbReference>
<dbReference type="Pfam" id="PF05190">
    <property type="entry name" value="MutS_IV"/>
    <property type="match status" value="1"/>
</dbReference>
<dbReference type="Gene3D" id="3.40.1170.10">
    <property type="entry name" value="DNA repair protein MutS, domain I"/>
    <property type="match status" value="1"/>
</dbReference>
<gene>
    <name evidence="8" type="ORF">M9Y10_045958</name>
</gene>
<evidence type="ECO:0000313" key="9">
    <source>
        <dbReference type="Proteomes" id="UP001470230"/>
    </source>
</evidence>
<dbReference type="InterPro" id="IPR011184">
    <property type="entry name" value="DNA_mismatch_repair_Msh2"/>
</dbReference>
<dbReference type="Gene3D" id="3.30.420.110">
    <property type="entry name" value="MutS, connector domain"/>
    <property type="match status" value="1"/>
</dbReference>
<dbReference type="PANTHER" id="PTHR11361">
    <property type="entry name" value="DNA MISMATCH REPAIR PROTEIN MUTS FAMILY MEMBER"/>
    <property type="match status" value="1"/>
</dbReference>
<dbReference type="SMART" id="SM00534">
    <property type="entry name" value="MUTSac"/>
    <property type="match status" value="1"/>
</dbReference>
<dbReference type="Pfam" id="PF00488">
    <property type="entry name" value="MutS_V"/>
    <property type="match status" value="1"/>
</dbReference>
<feature type="domain" description="DNA mismatch repair proteins mutS family" evidence="7">
    <location>
        <begin position="674"/>
        <end position="690"/>
    </location>
</feature>
<dbReference type="InterPro" id="IPR000432">
    <property type="entry name" value="DNA_mismatch_repair_MutS_C"/>
</dbReference>
<sequence length="846" mass="96043">MSTDFLSDIIKFKQKDGVFYFFKRGGLFYAVGDDAKVIASRYLRSIGTLRSNDNNITYVSIKESLYISLIRDLLLYDRKSIELYEFEINSWSKAYEASPGNISSVIDLINNDLDISKTSLLLAVSGSEKNGAFEFNVACCDSTLFTIATTEFIDSSPSLVYYENLINQTMPSEIVFCDIGEPTITTLKKITDEYQIPYRETKVKSSSETGPNLPNTKSVKALLSNLTINVSEFTYKPFKLQEFMTIDHSASSALNVFPEGQVSRGLPTSIYQLLNECVTPMGSRLLHQYLQQPLLNKEKIDQRLSMVSALIMCPDVRMNVKDALKQVPDVARLTRKFLSGRANLQDCVRMHDVAKITPNIMEIQNANCQFFQEFVVELQNLSAQAQNVVELVEKVVDFKSIPQHIYRIAPEFNEELQQTSDDMDNVLSKMEKIRYRIADDIGVEQEKVKIERMPNQKRFYMRVSASLERNLKSNSEITITETQKDGIHFTTKKFNEFKEKYFELEAKYNQTQRSIAQKLYETLKGYAEMFQVLNDVFAQIDVFISLANVATSSNFVQPTLVQNGQELILRKARHPLVEKHTDFMPNDIEMNKKSTSFIIISGPNSAGKSTLLKTVGICVFLAHVGSFVPCDEATIPITASIHARVGAWDTPTRSTFTIEMEEMSGILQSAREESLIIVDELGRSTSCSDGFGLAWAISEKIAKDIKAFTLFATHFHELCNLENEIDCVTNFHMDVSVRERLLMRYQLCPGPFPTSFGIDAAERAGFPREVIENAKRKEVELQLADQKEGERPTKIVIDPNEPYLNFLRLMQTIDLSNCPPNDVFARINEGFTKFDEENSNRNIIPK</sequence>
<dbReference type="SMART" id="SM00533">
    <property type="entry name" value="MUTSd"/>
    <property type="match status" value="1"/>
</dbReference>
<evidence type="ECO:0000256" key="5">
    <source>
        <dbReference type="ARBA" id="ARBA00023125"/>
    </source>
</evidence>
<dbReference type="SUPFAM" id="SSF48334">
    <property type="entry name" value="DNA repair protein MutS, domain III"/>
    <property type="match status" value="1"/>
</dbReference>
<dbReference type="Gene3D" id="3.40.50.300">
    <property type="entry name" value="P-loop containing nucleotide triphosphate hydrolases"/>
    <property type="match status" value="1"/>
</dbReference>
<comment type="caution">
    <text evidence="8">The sequence shown here is derived from an EMBL/GenBank/DDBJ whole genome shotgun (WGS) entry which is preliminary data.</text>
</comment>
<evidence type="ECO:0000259" key="7">
    <source>
        <dbReference type="PROSITE" id="PS00486"/>
    </source>
</evidence>
<keyword evidence="2" id="KW-0547">Nucleotide-binding</keyword>
<dbReference type="InterPro" id="IPR007861">
    <property type="entry name" value="DNA_mismatch_repair_MutS_clamp"/>
</dbReference>
<reference evidence="8 9" key="1">
    <citation type="submission" date="2024-04" db="EMBL/GenBank/DDBJ databases">
        <title>Tritrichomonas musculus Genome.</title>
        <authorList>
            <person name="Alves-Ferreira E."/>
            <person name="Grigg M."/>
            <person name="Lorenzi H."/>
            <person name="Galac M."/>
        </authorList>
    </citation>
    <scope>NUCLEOTIDE SEQUENCE [LARGE SCALE GENOMIC DNA]</scope>
    <source>
        <strain evidence="8 9">EAF2021</strain>
    </source>
</reference>
<dbReference type="InterPro" id="IPR007696">
    <property type="entry name" value="DNA_mismatch_repair_MutS_core"/>
</dbReference>
<keyword evidence="3" id="KW-0227">DNA damage</keyword>
<dbReference type="Pfam" id="PF05192">
    <property type="entry name" value="MutS_III"/>
    <property type="match status" value="1"/>
</dbReference>
<keyword evidence="9" id="KW-1185">Reference proteome</keyword>
<keyword evidence="4" id="KW-0067">ATP-binding</keyword>
<protein>
    <submittedName>
        <fullName evidence="8">MutS-like protein</fullName>
    </submittedName>
</protein>
<dbReference type="PROSITE" id="PS00486">
    <property type="entry name" value="DNA_MISMATCH_REPAIR_2"/>
    <property type="match status" value="1"/>
</dbReference>
<evidence type="ECO:0000256" key="2">
    <source>
        <dbReference type="ARBA" id="ARBA00022741"/>
    </source>
</evidence>
<dbReference type="EMBL" id="JAPFFF010000009">
    <property type="protein sequence ID" value="KAK8883308.1"/>
    <property type="molecule type" value="Genomic_DNA"/>
</dbReference>
<evidence type="ECO:0000256" key="1">
    <source>
        <dbReference type="ARBA" id="ARBA00006271"/>
    </source>
</evidence>
<dbReference type="InterPro" id="IPR027417">
    <property type="entry name" value="P-loop_NTPase"/>
</dbReference>
<dbReference type="PIRSF" id="PIRSF005813">
    <property type="entry name" value="MSH2"/>
    <property type="match status" value="1"/>
</dbReference>
<evidence type="ECO:0000256" key="6">
    <source>
        <dbReference type="ARBA" id="ARBA00023204"/>
    </source>
</evidence>
<evidence type="ECO:0000256" key="3">
    <source>
        <dbReference type="ARBA" id="ARBA00022763"/>
    </source>
</evidence>
<evidence type="ECO:0000313" key="8">
    <source>
        <dbReference type="EMBL" id="KAK8883308.1"/>
    </source>
</evidence>
<dbReference type="InterPro" id="IPR045076">
    <property type="entry name" value="MutS"/>
</dbReference>
<dbReference type="SUPFAM" id="SSF52540">
    <property type="entry name" value="P-loop containing nucleoside triphosphate hydrolases"/>
    <property type="match status" value="1"/>
</dbReference>
<proteinExistence type="inferred from homology"/>
<organism evidence="8 9">
    <name type="scientific">Tritrichomonas musculus</name>
    <dbReference type="NCBI Taxonomy" id="1915356"/>
    <lineage>
        <taxon>Eukaryota</taxon>
        <taxon>Metamonada</taxon>
        <taxon>Parabasalia</taxon>
        <taxon>Tritrichomonadida</taxon>
        <taxon>Tritrichomonadidae</taxon>
        <taxon>Tritrichomonas</taxon>
    </lineage>
</organism>
<dbReference type="InterPro" id="IPR036187">
    <property type="entry name" value="DNA_mismatch_repair_MutS_sf"/>
</dbReference>